<dbReference type="InterPro" id="IPR042099">
    <property type="entry name" value="ANL_N_sf"/>
</dbReference>
<dbReference type="SUPFAM" id="SSF53474">
    <property type="entry name" value="alpha/beta-Hydrolases"/>
    <property type="match status" value="1"/>
</dbReference>
<comment type="caution">
    <text evidence="7">The sequence shown here is derived from an EMBL/GenBank/DDBJ whole genome shotgun (WGS) entry which is preliminary data.</text>
</comment>
<dbReference type="InterPro" id="IPR036259">
    <property type="entry name" value="MFS_trans_sf"/>
</dbReference>
<sequence>MTVHPTDVIDLITAQVERSPDAAAVVEGTRELTYAELVAEVELVAADLVARGVRPRDLVALVLPRGIRAVVAILAVLRTGAGYVPVEVNGPAARIHAVLGEVNARVAIVDAGSRDLLDGAVGTLDLDGPLAGVGGSAGPVPGIGDANRAEAGGATVLAERPAPPATVDPDAPAYVIYTSGSAGQPKGVVVPRRAVAFFCAAARGPYTTTAGDRVLQFASLGFDASVEEILLPLSVGATVVIRDEEMLSRPDLFLRRCGEWGTTVLTPPPAYWREILGVLERGEATLPPSVRQIVLGGEAVYADAVRRWRRTVGPHVRLINCYGPTETTVVALVADLTHYDGDDPVPIGEPLPGVLTEIRPVPGESGDRPECATGELWIGGPGVTDGYLGRPDLTEERFRTEPGPADEPVRWYRTGDVVSQGPDGSFAYLRRLDRQVQVRGVRVEISEVEAALRLVPGVADAVVDAVPDAGTVRLEAHLIADGDLAPNEPAVRADLTGRLPAAMVPARIRFHRRFPRTDHDKVDLVALRGTPDTTAPESTAPESAAPDDADPAAAMSALWSQVLDRPAIGPDDDLFAAGADSLAAVRILTRLRTEHGVELTLADLFAAGTPARTAELVAASARVVPAESPRTATGTFELGGLQPDYWLTDVIEPGLPRYLLGLRYHVDRSVEPTELTALLAALVRRHPVLGARFPERDGRPVMVVDGTGRIQIGGPEVDLREGPVARAVHDPATGVLTLFVHHIVFDGWSAGVVARDLGLLIDGATLEPPARGVTVPAYADSTARTSDRAYWRQRLDGVGPAVEVPADRPRPLEPTFAALRVERRLDATTVGRWDALGRDRRASLFAVVLTGVHALLSRWTGRTDPVVLAPVANRGGTGLEDEVGALLNTLPLRADTGGDPSFGELLDRVAADTVADLDHQRLPLPEILAVTERPVTPGAGNPFSSVLLTVLNTPHGYDGPVRYVGDVVPAAQTVDLAFALDTTSAGHVLTLTARSELFDRDRVEGILDQLTVLLDAAVAEPGTPLHRLPLLSPDARTRLLDAVNGRTSGRAPRFPLVQHYLQAVAAERPHAPALTVGDTTIDYAQLASRANRLAHHLHHRAGRPSGGRDTPIAIALPRGVDLFVAVWGVLTAGRAYVALDLDHPAGRLAKVLADSGADVLVTRADTAGPALATTGAAIETVLLDREAAAITAHPSDPPDVAVTPADPAYLVYTSGSTGAPKAVVVTHDSLTHAVEMWMQHYALVPDWTFAQVAPVSFDLFVGETVRAHTAGGRLVVVPKETALDPPVFAEFLRRERVACTELVPSMLNPLLAVCGPLPDLRLLIGGGEAWPVEDYQQAHALLDAGTRLVNSYGVAEATVDSLCFEGPLEAEATLVPIGRPFPHQRAYVLDAHDELVPPGVPGELHLGGAGVAAGYHRRPGLTRQRFGPDPFVPGGRRYRTGDRARVRTDGTVEYLGRLDDQVKVRGHRIELGEVEAALRALPDVAAAAATLQGADLVGYVVADDGSTTLPEPDLLAALQTRLPTGAVPARVVVLPRLPRTHSGKLDRAALPAPGSAGPATPAMAPATATEQRIAGVWAELLGIEVAVVTADSTFTGLGGDSFATVRMARAVSSSLRLVDVFRRPSLRQLARHVDNLETDHPAAPDRLPAAVPADGAERTVTDAADRLLQPIGTGRADPALGGATIVGFPYAGGTSMTFGPLAEALPAGWALLAVELPGHDQARDEPLAGLHEIAGRVVEELLAVEGPILLYGQCVGTALALEVARRVTGGPIDLIGVGLGAQFPIARLPGRFFDRVRRLLPTDGLVGNRAYLDYLRARGGFADVEEGQDADFVLRNVRHDSREAEEYFTAETGDVAAPALAVPVLSVVGQRDRVTELYDERHREWAAYSSHVELAVIERGGHFFVKHQAAELADVLVDAANRWRESPSDPGLADPAPANMDVRPGLRRFAVVAAGQTVSAVGSGIASLVIAVWALGATNDLTLFGLLSAVGMLPGVLVTPIAGAVADRVDRRLVMITSNAVSMVATVGLALLVTVGGGLRIPFAVVALCLTSVAGAFQRPAYLAAVPQLVPKRYLGHAAGVGQIAVNISQVAGPLLGIGLLVALGIGGVLLLEAAGFAIGLLTLLLVRIPDRAFKRREESLWAEIAHGWRYVIRRAPLRAGLWFMVVDVAIYTVGFTVVTPLILARHSPVVLGVVLAVGGVGGVLGAVVMGLWGGTRRRTEGMLVAGGAGGLGLLIVGITGDPVLAAAGMFVLLFTESIIDGSWIAVLGTKVDPQLLGRVMAIFTALPLITIPLGFLIVLPVADVAVVPALADPASSPWLPVALFGDGPARGLALLVVLSGLGLTAWAGRGWLQRSLRHAEDDLPDAVPGPEIHDRDTVAQRADAQLRRH</sequence>
<feature type="transmembrane region" description="Helical" evidence="5">
    <location>
        <begin position="2041"/>
        <end position="2062"/>
    </location>
</feature>
<dbReference type="InterPro" id="IPR023213">
    <property type="entry name" value="CAT-like_dom_sf"/>
</dbReference>
<proteinExistence type="predicted"/>
<dbReference type="GO" id="GO:0044550">
    <property type="term" value="P:secondary metabolite biosynthetic process"/>
    <property type="evidence" value="ECO:0007669"/>
    <property type="project" value="TreeGrafter"/>
</dbReference>
<dbReference type="Gene3D" id="3.40.50.980">
    <property type="match status" value="2"/>
</dbReference>
<feature type="transmembrane region" description="Helical" evidence="5">
    <location>
        <begin position="2098"/>
        <end position="2127"/>
    </location>
</feature>
<dbReference type="InterPro" id="IPR001031">
    <property type="entry name" value="Thioesterase"/>
</dbReference>
<evidence type="ECO:0000256" key="5">
    <source>
        <dbReference type="SAM" id="Phobius"/>
    </source>
</evidence>
<gene>
    <name evidence="7" type="ORF">ATK36_4564</name>
</gene>
<dbReference type="Pfam" id="PF00668">
    <property type="entry name" value="Condensation"/>
    <property type="match status" value="1"/>
</dbReference>
<evidence type="ECO:0000313" key="8">
    <source>
        <dbReference type="Proteomes" id="UP000243542"/>
    </source>
</evidence>
<dbReference type="GO" id="GO:0008610">
    <property type="term" value="P:lipid biosynthetic process"/>
    <property type="evidence" value="ECO:0007669"/>
    <property type="project" value="UniProtKB-ARBA"/>
</dbReference>
<feature type="transmembrane region" description="Helical" evidence="5">
    <location>
        <begin position="2190"/>
        <end position="2215"/>
    </location>
</feature>
<reference evidence="7 8" key="1">
    <citation type="submission" date="2017-10" db="EMBL/GenBank/DDBJ databases">
        <title>Sequencing the genomes of 1000 actinobacteria strains.</title>
        <authorList>
            <person name="Klenk H.-P."/>
        </authorList>
    </citation>
    <scope>NUCLEOTIDE SEQUENCE [LARGE SCALE GENOMIC DNA]</scope>
    <source>
        <strain evidence="7 8">DSM 46092</strain>
    </source>
</reference>
<dbReference type="InterPro" id="IPR000873">
    <property type="entry name" value="AMP-dep_synth/lig_dom"/>
</dbReference>
<dbReference type="InterPro" id="IPR001242">
    <property type="entry name" value="Condensation_dom"/>
</dbReference>
<dbReference type="Pfam" id="PF00550">
    <property type="entry name" value="PP-binding"/>
    <property type="match status" value="2"/>
</dbReference>
<feature type="transmembrane region" description="Helical" evidence="5">
    <location>
        <begin position="2245"/>
        <end position="2268"/>
    </location>
</feature>
<dbReference type="InterPro" id="IPR025110">
    <property type="entry name" value="AMP-bd_C"/>
</dbReference>
<dbReference type="GO" id="GO:0031177">
    <property type="term" value="F:phosphopantetheine binding"/>
    <property type="evidence" value="ECO:0007669"/>
    <property type="project" value="InterPro"/>
</dbReference>
<dbReference type="Gene3D" id="3.40.50.1820">
    <property type="entry name" value="alpha/beta hydrolase"/>
    <property type="match status" value="1"/>
</dbReference>
<feature type="transmembrane region" description="Helical" evidence="5">
    <location>
        <begin position="1981"/>
        <end position="2006"/>
    </location>
</feature>
<dbReference type="EMBL" id="PDJK01000002">
    <property type="protein sequence ID" value="PFG49410.1"/>
    <property type="molecule type" value="Genomic_DNA"/>
</dbReference>
<feature type="region of interest" description="Disordered" evidence="4">
    <location>
        <begin position="530"/>
        <end position="549"/>
    </location>
</feature>
<dbReference type="PROSITE" id="PS00012">
    <property type="entry name" value="PHOSPHOPANTETHEINE"/>
    <property type="match status" value="1"/>
</dbReference>
<evidence type="ECO:0000259" key="6">
    <source>
        <dbReference type="PROSITE" id="PS50075"/>
    </source>
</evidence>
<keyword evidence="3" id="KW-0597">Phosphoprotein</keyword>
<protein>
    <submittedName>
        <fullName evidence="7">Amino acid adenylation domain-containing protein</fullName>
    </submittedName>
</protein>
<evidence type="ECO:0000256" key="2">
    <source>
        <dbReference type="ARBA" id="ARBA00022450"/>
    </source>
</evidence>
<dbReference type="GO" id="GO:0022857">
    <property type="term" value="F:transmembrane transporter activity"/>
    <property type="evidence" value="ECO:0007669"/>
    <property type="project" value="InterPro"/>
</dbReference>
<dbReference type="InterPro" id="IPR010071">
    <property type="entry name" value="AA_adenyl_dom"/>
</dbReference>
<dbReference type="SUPFAM" id="SSF52777">
    <property type="entry name" value="CoA-dependent acyltransferases"/>
    <property type="match status" value="2"/>
</dbReference>
<dbReference type="Gene3D" id="1.20.1250.20">
    <property type="entry name" value="MFS general substrate transporter like domains"/>
    <property type="match status" value="1"/>
</dbReference>
<dbReference type="Gene3D" id="3.30.559.10">
    <property type="entry name" value="Chloramphenicol acetyltransferase-like domain"/>
    <property type="match status" value="1"/>
</dbReference>
<dbReference type="Pfam" id="PF00501">
    <property type="entry name" value="AMP-binding"/>
    <property type="match status" value="2"/>
</dbReference>
<dbReference type="Pfam" id="PF00975">
    <property type="entry name" value="Thioesterase"/>
    <property type="match status" value="1"/>
</dbReference>
<evidence type="ECO:0000256" key="1">
    <source>
        <dbReference type="ARBA" id="ARBA00001957"/>
    </source>
</evidence>
<dbReference type="SUPFAM" id="SSF103473">
    <property type="entry name" value="MFS general substrate transporter"/>
    <property type="match status" value="1"/>
</dbReference>
<feature type="compositionally biased region" description="Low complexity" evidence="4">
    <location>
        <begin position="533"/>
        <end position="544"/>
    </location>
</feature>
<feature type="transmembrane region" description="Helical" evidence="5">
    <location>
        <begin position="2332"/>
        <end position="2349"/>
    </location>
</feature>
<evidence type="ECO:0000313" key="7">
    <source>
        <dbReference type="EMBL" id="PFG49410.1"/>
    </source>
</evidence>
<dbReference type="PROSITE" id="PS50075">
    <property type="entry name" value="CARRIER"/>
    <property type="match status" value="2"/>
</dbReference>
<dbReference type="InterPro" id="IPR029058">
    <property type="entry name" value="AB_hydrolase_fold"/>
</dbReference>
<dbReference type="Gene3D" id="3.30.559.30">
    <property type="entry name" value="Nonribosomal peptide synthetase, condensation domain"/>
    <property type="match status" value="1"/>
</dbReference>
<keyword evidence="2" id="KW-0596">Phosphopantetheine</keyword>
<feature type="transmembrane region" description="Helical" evidence="5">
    <location>
        <begin position="2280"/>
        <end position="2312"/>
    </location>
</feature>
<feature type="domain" description="Carrier" evidence="6">
    <location>
        <begin position="546"/>
        <end position="621"/>
    </location>
</feature>
<dbReference type="PANTHER" id="PTHR45527">
    <property type="entry name" value="NONRIBOSOMAL PEPTIDE SYNTHETASE"/>
    <property type="match status" value="1"/>
</dbReference>
<keyword evidence="5" id="KW-0812">Transmembrane</keyword>
<evidence type="ECO:0000256" key="4">
    <source>
        <dbReference type="SAM" id="MobiDB-lite"/>
    </source>
</evidence>
<dbReference type="InterPro" id="IPR011701">
    <property type="entry name" value="MFS"/>
</dbReference>
<accession>A0A2A9FFY6</accession>
<dbReference type="Gene3D" id="3.30.300.30">
    <property type="match status" value="2"/>
</dbReference>
<dbReference type="Pfam" id="PF13193">
    <property type="entry name" value="AMP-binding_C"/>
    <property type="match status" value="2"/>
</dbReference>
<dbReference type="GO" id="GO:0003824">
    <property type="term" value="F:catalytic activity"/>
    <property type="evidence" value="ECO:0007669"/>
    <property type="project" value="InterPro"/>
</dbReference>
<dbReference type="PROSITE" id="PS00455">
    <property type="entry name" value="AMP_BINDING"/>
    <property type="match status" value="1"/>
</dbReference>
<feature type="transmembrane region" description="Helical" evidence="5">
    <location>
        <begin position="2160"/>
        <end position="2184"/>
    </location>
</feature>
<dbReference type="NCBIfam" id="TIGR01733">
    <property type="entry name" value="AA-adenyl-dom"/>
    <property type="match status" value="2"/>
</dbReference>
<dbReference type="CDD" id="cd05930">
    <property type="entry name" value="A_NRPS"/>
    <property type="match status" value="2"/>
</dbReference>
<feature type="transmembrane region" description="Helical" evidence="5">
    <location>
        <begin position="1949"/>
        <end position="1975"/>
    </location>
</feature>
<dbReference type="InterPro" id="IPR006162">
    <property type="entry name" value="Ppantetheine_attach_site"/>
</dbReference>
<dbReference type="InterPro" id="IPR045851">
    <property type="entry name" value="AMP-bd_C_sf"/>
</dbReference>
<dbReference type="Gene3D" id="2.30.38.10">
    <property type="entry name" value="Luciferase, Domain 3"/>
    <property type="match status" value="1"/>
</dbReference>
<comment type="cofactor">
    <cofactor evidence="1">
        <name>pantetheine 4'-phosphate</name>
        <dbReference type="ChEBI" id="CHEBI:47942"/>
    </cofactor>
</comment>
<dbReference type="RefSeq" id="WP_098513315.1">
    <property type="nucleotide sequence ID" value="NZ_JBIAKZ010000018.1"/>
</dbReference>
<dbReference type="InterPro" id="IPR009081">
    <property type="entry name" value="PP-bd_ACP"/>
</dbReference>
<dbReference type="Gene3D" id="1.10.1200.10">
    <property type="entry name" value="ACP-like"/>
    <property type="match status" value="2"/>
</dbReference>
<dbReference type="InterPro" id="IPR020845">
    <property type="entry name" value="AMP-binding_CS"/>
</dbReference>
<dbReference type="InterPro" id="IPR036736">
    <property type="entry name" value="ACP-like_sf"/>
</dbReference>
<dbReference type="GO" id="GO:0005737">
    <property type="term" value="C:cytoplasm"/>
    <property type="evidence" value="ECO:0007669"/>
    <property type="project" value="TreeGrafter"/>
</dbReference>
<feature type="transmembrane region" description="Helical" evidence="5">
    <location>
        <begin position="2222"/>
        <end position="2239"/>
    </location>
</feature>
<keyword evidence="5" id="KW-1133">Transmembrane helix</keyword>
<feature type="domain" description="Carrier" evidence="6">
    <location>
        <begin position="1564"/>
        <end position="1637"/>
    </location>
</feature>
<dbReference type="Pfam" id="PF07690">
    <property type="entry name" value="MFS_1"/>
    <property type="match status" value="1"/>
</dbReference>
<dbReference type="Proteomes" id="UP000243542">
    <property type="component" value="Unassembled WGS sequence"/>
</dbReference>
<dbReference type="CDD" id="cd06173">
    <property type="entry name" value="MFS_MefA_like"/>
    <property type="match status" value="1"/>
</dbReference>
<name>A0A2A9FFY6_9PSEU</name>
<dbReference type="PANTHER" id="PTHR45527:SF1">
    <property type="entry name" value="FATTY ACID SYNTHASE"/>
    <property type="match status" value="1"/>
</dbReference>
<dbReference type="InterPro" id="IPR020806">
    <property type="entry name" value="PKS_PP-bd"/>
</dbReference>
<evidence type="ECO:0000256" key="3">
    <source>
        <dbReference type="ARBA" id="ARBA00022553"/>
    </source>
</evidence>
<dbReference type="GO" id="GO:0043041">
    <property type="term" value="P:amino acid activation for nonribosomal peptide biosynthetic process"/>
    <property type="evidence" value="ECO:0007669"/>
    <property type="project" value="TreeGrafter"/>
</dbReference>
<dbReference type="SUPFAM" id="SSF56801">
    <property type="entry name" value="Acetyl-CoA synthetase-like"/>
    <property type="match status" value="2"/>
</dbReference>
<dbReference type="SUPFAM" id="SSF47336">
    <property type="entry name" value="ACP-like"/>
    <property type="match status" value="2"/>
</dbReference>
<dbReference type="Gene3D" id="3.40.50.12780">
    <property type="entry name" value="N-terminal domain of ligase-like"/>
    <property type="match status" value="1"/>
</dbReference>
<keyword evidence="8" id="KW-1185">Reference proteome</keyword>
<organism evidence="7 8">
    <name type="scientific">Amycolatopsis sulphurea</name>
    <dbReference type="NCBI Taxonomy" id="76022"/>
    <lineage>
        <taxon>Bacteria</taxon>
        <taxon>Bacillati</taxon>
        <taxon>Actinomycetota</taxon>
        <taxon>Actinomycetes</taxon>
        <taxon>Pseudonocardiales</taxon>
        <taxon>Pseudonocardiaceae</taxon>
        <taxon>Amycolatopsis</taxon>
    </lineage>
</organism>
<keyword evidence="5" id="KW-0472">Membrane</keyword>
<feature type="transmembrane region" description="Helical" evidence="5">
    <location>
        <begin position="2013"/>
        <end position="2035"/>
    </location>
</feature>
<dbReference type="SMART" id="SM00823">
    <property type="entry name" value="PKS_PP"/>
    <property type="match status" value="2"/>
</dbReference>